<evidence type="ECO:0000313" key="2">
    <source>
        <dbReference type="Proteomes" id="UP000068210"/>
    </source>
</evidence>
<dbReference type="Proteomes" id="UP000068210">
    <property type="component" value="Chromosome"/>
</dbReference>
<gene>
    <name evidence="1" type="ORF">Achr_17470</name>
</gene>
<dbReference type="Pfam" id="PF16703">
    <property type="entry name" value="DUF5064"/>
    <property type="match status" value="1"/>
</dbReference>
<accession>A0A0C4WHR4</accession>
<dbReference type="KEGG" id="acx:Achr_17470"/>
<dbReference type="Gene3D" id="3.30.160.370">
    <property type="entry name" value="Domain of unknown function DUF5064"/>
    <property type="match status" value="1"/>
</dbReference>
<dbReference type="AlphaFoldDB" id="A0A0C4WHR4"/>
<dbReference type="RefSeq" id="WP_039803620.1">
    <property type="nucleotide sequence ID" value="NZ_CP010415.1"/>
</dbReference>
<keyword evidence="2" id="KW-1185">Reference proteome</keyword>
<proteinExistence type="predicted"/>
<sequence length="120" mass="14014">MFKPGHLHREQLPDKSNPQTFVYDVHYEVREAPEKSRVLHLHMDGEIDGQPFAEDCELPRDLAFDFMNALTRIAVRHGLHPRFGPILREHDEYDAMFEDIRHKLELQPGEPVDLGHLPGR</sequence>
<dbReference type="GeneID" id="61931408"/>
<dbReference type="HOGENOM" id="CLU_154597_0_0_6"/>
<name>A0A0C4WHR4_9GAMM</name>
<dbReference type="InterPro" id="IPR032024">
    <property type="entry name" value="DUF5064"/>
</dbReference>
<reference evidence="1 2" key="1">
    <citation type="journal article" date="2015" name="PLoS ONE">
        <title>Azotobacter Genomes: The Genome of Azotobacter chroococcum NCIMB 8003 (ATCC 4412).</title>
        <authorList>
            <person name="Robson R.L."/>
            <person name="Jones R."/>
            <person name="Robson R.M."/>
            <person name="Schwartz A."/>
            <person name="Richardson T.H."/>
        </authorList>
    </citation>
    <scope>NUCLEOTIDE SEQUENCE [LARGE SCALE GENOMIC DNA]</scope>
    <source>
        <strain evidence="1 2">NCIMB 8003</strain>
    </source>
</reference>
<dbReference type="EMBL" id="CP010415">
    <property type="protein sequence ID" value="AJE21203.1"/>
    <property type="molecule type" value="Genomic_DNA"/>
</dbReference>
<protein>
    <recommendedName>
        <fullName evidence="3">Acetyl-CoA carboxylase alpha subunit</fullName>
    </recommendedName>
</protein>
<organism evidence="1 2">
    <name type="scientific">Azotobacter chroococcum NCIMB 8003</name>
    <dbReference type="NCBI Taxonomy" id="1328314"/>
    <lineage>
        <taxon>Bacteria</taxon>
        <taxon>Pseudomonadati</taxon>
        <taxon>Pseudomonadota</taxon>
        <taxon>Gammaproteobacteria</taxon>
        <taxon>Pseudomonadales</taxon>
        <taxon>Pseudomonadaceae</taxon>
        <taxon>Azotobacter</taxon>
    </lineage>
</organism>
<evidence type="ECO:0000313" key="1">
    <source>
        <dbReference type="EMBL" id="AJE21203.1"/>
    </source>
</evidence>
<evidence type="ECO:0008006" key="3">
    <source>
        <dbReference type="Google" id="ProtNLM"/>
    </source>
</evidence>